<sequence length="202" mass="22477">MRKQPDNQTRIDKSLVFLFTFLCLTACYAQVSIPQGFSSYASEPIGNGATCHAGAVLDEDGMNQKPFAYVEDLDHRVRWTAPIALPNDAYQARLTHCERLNDALYVLMQADTQQQQTLSQTLLQIVKLNAANGAVIGSTYVDVPGVKDAYSSWVDKGNVNFQAEKEKLIISGHYFRLADPNDRKTFEIDIDTKVAQADQGKN</sequence>
<gene>
    <name evidence="1" type="ORF">ISP19_10850</name>
</gene>
<dbReference type="Proteomes" id="UP001430149">
    <property type="component" value="Unassembled WGS sequence"/>
</dbReference>
<evidence type="ECO:0000313" key="2">
    <source>
        <dbReference type="Proteomes" id="UP001430149"/>
    </source>
</evidence>
<name>A0ABS2K3X5_9GAMM</name>
<reference evidence="1" key="1">
    <citation type="submission" date="2020-10" db="EMBL/GenBank/DDBJ databases">
        <title>Phylogeny of dyella-like bacteria.</title>
        <authorList>
            <person name="Fu J."/>
        </authorList>
    </citation>
    <scope>NUCLEOTIDE SEQUENCE</scope>
    <source>
        <strain evidence="1">DHOC52</strain>
    </source>
</reference>
<organism evidence="1 2">
    <name type="scientific">Dyella flava</name>
    <dbReference type="NCBI Taxonomy" id="1920170"/>
    <lineage>
        <taxon>Bacteria</taxon>
        <taxon>Pseudomonadati</taxon>
        <taxon>Pseudomonadota</taxon>
        <taxon>Gammaproteobacteria</taxon>
        <taxon>Lysobacterales</taxon>
        <taxon>Rhodanobacteraceae</taxon>
        <taxon>Dyella</taxon>
    </lineage>
</organism>
<protein>
    <submittedName>
        <fullName evidence="1">Uncharacterized protein</fullName>
    </submittedName>
</protein>
<proteinExistence type="predicted"/>
<comment type="caution">
    <text evidence="1">The sequence shown here is derived from an EMBL/GenBank/DDBJ whole genome shotgun (WGS) entry which is preliminary data.</text>
</comment>
<accession>A0ABS2K3X5</accession>
<evidence type="ECO:0000313" key="1">
    <source>
        <dbReference type="EMBL" id="MBM7125866.1"/>
    </source>
</evidence>
<keyword evidence="2" id="KW-1185">Reference proteome</keyword>
<dbReference type="RefSeq" id="WP_204681861.1">
    <property type="nucleotide sequence ID" value="NZ_BSNR01000001.1"/>
</dbReference>
<dbReference type="EMBL" id="JADIKE010000035">
    <property type="protein sequence ID" value="MBM7125866.1"/>
    <property type="molecule type" value="Genomic_DNA"/>
</dbReference>